<keyword evidence="3" id="KW-0813">Transport</keyword>
<dbReference type="HOGENOM" id="CLU_045498_2_3_9"/>
<dbReference type="InterPro" id="IPR002781">
    <property type="entry name" value="TM_pro_TauE-like"/>
</dbReference>
<dbReference type="Pfam" id="PF01925">
    <property type="entry name" value="TauE"/>
    <property type="match status" value="1"/>
</dbReference>
<feature type="transmembrane region" description="Helical" evidence="8">
    <location>
        <begin position="150"/>
        <end position="167"/>
    </location>
</feature>
<evidence type="ECO:0000256" key="7">
    <source>
        <dbReference type="ARBA" id="ARBA00023136"/>
    </source>
</evidence>
<feature type="transmembrane region" description="Helical" evidence="8">
    <location>
        <begin position="127"/>
        <end position="144"/>
    </location>
</feature>
<dbReference type="EMBL" id="CP003923">
    <property type="protein sequence ID" value="AIC94850.1"/>
    <property type="molecule type" value="Genomic_DNA"/>
</dbReference>
<keyword evidence="10" id="KW-1185">Reference proteome</keyword>
<comment type="similarity">
    <text evidence="2 8">Belongs to the 4-toluene sulfonate uptake permease (TSUP) (TC 2.A.102) family.</text>
</comment>
<organism evidence="9 10">
    <name type="scientific">Shouchella lehensis G1</name>
    <dbReference type="NCBI Taxonomy" id="1246626"/>
    <lineage>
        <taxon>Bacteria</taxon>
        <taxon>Bacillati</taxon>
        <taxon>Bacillota</taxon>
        <taxon>Bacilli</taxon>
        <taxon>Bacillales</taxon>
        <taxon>Bacillaceae</taxon>
        <taxon>Shouchella</taxon>
    </lineage>
</organism>
<evidence type="ECO:0000256" key="8">
    <source>
        <dbReference type="RuleBase" id="RU363041"/>
    </source>
</evidence>
<dbReference type="PANTHER" id="PTHR30269:SF0">
    <property type="entry name" value="MEMBRANE TRANSPORTER PROTEIN YFCA-RELATED"/>
    <property type="match status" value="1"/>
</dbReference>
<evidence type="ECO:0000256" key="5">
    <source>
        <dbReference type="ARBA" id="ARBA00022692"/>
    </source>
</evidence>
<evidence type="ECO:0000313" key="9">
    <source>
        <dbReference type="EMBL" id="AIC94850.1"/>
    </source>
</evidence>
<keyword evidence="7 8" id="KW-0472">Membrane</keyword>
<feature type="transmembrane region" description="Helical" evidence="8">
    <location>
        <begin position="101"/>
        <end position="120"/>
    </location>
</feature>
<sequence>MALAEVIILIVIGFIAGVINTVSAGGSLLTLPLLLFIGLPATEANATNRVAIVAQSITSIITFKRKQSLQLRKNATIYLTSAFGAIFGAFSALSISDRTFIFILALTMVTSILFLIWNPLKAVNRTVTLTPFMAFIGGALSMGIGFYSGFIQVGVGFYIMILAILLYKKSFAEATLIKIIVAGVSVSLSLFIYAANGQVNWLVGIVLALGNMAGALVGSRIVLGKQTKWIRIVLICTILLMAVRLLFELYT</sequence>
<evidence type="ECO:0000256" key="4">
    <source>
        <dbReference type="ARBA" id="ARBA00022475"/>
    </source>
</evidence>
<dbReference type="InterPro" id="IPR052017">
    <property type="entry name" value="TSUP"/>
</dbReference>
<feature type="transmembrane region" description="Helical" evidence="8">
    <location>
        <begin position="201"/>
        <end position="222"/>
    </location>
</feature>
<accession>A0A060LYJ6</accession>
<dbReference type="AlphaFoldDB" id="A0A060LYJ6"/>
<gene>
    <name evidence="9" type="ORF">BleG1_2272</name>
</gene>
<proteinExistence type="inferred from homology"/>
<feature type="transmembrane region" description="Helical" evidence="8">
    <location>
        <begin position="229"/>
        <end position="247"/>
    </location>
</feature>
<dbReference type="eggNOG" id="COG0730">
    <property type="taxonomic scope" value="Bacteria"/>
</dbReference>
<evidence type="ECO:0000256" key="2">
    <source>
        <dbReference type="ARBA" id="ARBA00009142"/>
    </source>
</evidence>
<dbReference type="PATRIC" id="fig|1246626.3.peg.2271"/>
<reference evidence="9 10" key="1">
    <citation type="journal article" date="2014" name="Gene">
        <title>A comparative genomic analysis of the alkalitolerant soil bacterium Bacillus lehensis G1.</title>
        <authorList>
            <person name="Noor Y.M."/>
            <person name="Samsulrizal N.H."/>
            <person name="Jema'on N.A."/>
            <person name="Low K.O."/>
            <person name="Ramli A.N."/>
            <person name="Alias N.I."/>
            <person name="Damis S.I."/>
            <person name="Fuzi S.F."/>
            <person name="Isa M.N."/>
            <person name="Murad A.M."/>
            <person name="Raih M.F."/>
            <person name="Bakar F.D."/>
            <person name="Najimudin N."/>
            <person name="Mahadi N.M."/>
            <person name="Illias R.M."/>
        </authorList>
    </citation>
    <scope>NUCLEOTIDE SEQUENCE [LARGE SCALE GENOMIC DNA]</scope>
    <source>
        <strain evidence="9 10">G1</strain>
    </source>
</reference>
<dbReference type="GO" id="GO:0005886">
    <property type="term" value="C:plasma membrane"/>
    <property type="evidence" value="ECO:0007669"/>
    <property type="project" value="UniProtKB-SubCell"/>
</dbReference>
<protein>
    <recommendedName>
        <fullName evidence="8">Probable membrane transporter protein</fullName>
    </recommendedName>
</protein>
<keyword evidence="5 8" id="KW-0812">Transmembrane</keyword>
<dbReference type="Proteomes" id="UP000027142">
    <property type="component" value="Chromosome"/>
</dbReference>
<evidence type="ECO:0000256" key="6">
    <source>
        <dbReference type="ARBA" id="ARBA00022989"/>
    </source>
</evidence>
<dbReference type="OrthoDB" id="554695at2"/>
<feature type="transmembrane region" description="Helical" evidence="8">
    <location>
        <begin position="6"/>
        <end position="39"/>
    </location>
</feature>
<feature type="transmembrane region" description="Helical" evidence="8">
    <location>
        <begin position="75"/>
        <end position="95"/>
    </location>
</feature>
<dbReference type="STRING" id="1246626.BleG1_2272"/>
<dbReference type="PANTHER" id="PTHR30269">
    <property type="entry name" value="TRANSMEMBRANE PROTEIN YFCA"/>
    <property type="match status" value="1"/>
</dbReference>
<keyword evidence="6 8" id="KW-1133">Transmembrane helix</keyword>
<evidence type="ECO:0000313" key="10">
    <source>
        <dbReference type="Proteomes" id="UP000027142"/>
    </source>
</evidence>
<dbReference type="KEGG" id="ble:BleG1_2272"/>
<keyword evidence="4 8" id="KW-1003">Cell membrane</keyword>
<name>A0A060LYJ6_9BACI</name>
<feature type="transmembrane region" description="Helical" evidence="8">
    <location>
        <begin position="174"/>
        <end position="195"/>
    </location>
</feature>
<evidence type="ECO:0000256" key="3">
    <source>
        <dbReference type="ARBA" id="ARBA00022448"/>
    </source>
</evidence>
<dbReference type="RefSeq" id="WP_038480796.1">
    <property type="nucleotide sequence ID" value="NZ_CP003923.1"/>
</dbReference>
<evidence type="ECO:0000256" key="1">
    <source>
        <dbReference type="ARBA" id="ARBA00004651"/>
    </source>
</evidence>
<comment type="subcellular location">
    <subcellularLocation>
        <location evidence="1 8">Cell membrane</location>
        <topology evidence="1 8">Multi-pass membrane protein</topology>
    </subcellularLocation>
</comment>